<dbReference type="EMBL" id="RQTK01001237">
    <property type="protein sequence ID" value="RUS71297.1"/>
    <property type="molecule type" value="Genomic_DNA"/>
</dbReference>
<dbReference type="AlphaFoldDB" id="A0A3S1AZN0"/>
<accession>A0A3S1AZN0</accession>
<reference evidence="3 4" key="1">
    <citation type="submission" date="2019-01" db="EMBL/GenBank/DDBJ databases">
        <title>A draft genome assembly of the solar-powered sea slug Elysia chlorotica.</title>
        <authorList>
            <person name="Cai H."/>
            <person name="Li Q."/>
            <person name="Fang X."/>
            <person name="Li J."/>
            <person name="Curtis N.E."/>
            <person name="Altenburger A."/>
            <person name="Shibata T."/>
            <person name="Feng M."/>
            <person name="Maeda T."/>
            <person name="Schwartz J.A."/>
            <person name="Shigenobu S."/>
            <person name="Lundholm N."/>
            <person name="Nishiyama T."/>
            <person name="Yang H."/>
            <person name="Hasebe M."/>
            <person name="Li S."/>
            <person name="Pierce S.K."/>
            <person name="Wang J."/>
        </authorList>
    </citation>
    <scope>NUCLEOTIDE SEQUENCE [LARGE SCALE GENOMIC DNA]</scope>
    <source>
        <strain evidence="3">EC2010</strain>
        <tissue evidence="3">Whole organism of an adult</tissue>
    </source>
</reference>
<evidence type="ECO:0008006" key="5">
    <source>
        <dbReference type="Google" id="ProtNLM"/>
    </source>
</evidence>
<dbReference type="Proteomes" id="UP000271974">
    <property type="component" value="Unassembled WGS sequence"/>
</dbReference>
<evidence type="ECO:0000313" key="3">
    <source>
        <dbReference type="EMBL" id="RUS71297.1"/>
    </source>
</evidence>
<feature type="chain" id="PRO_5018577452" description="SMB domain-containing protein" evidence="2">
    <location>
        <begin position="20"/>
        <end position="562"/>
    </location>
</feature>
<organism evidence="3 4">
    <name type="scientific">Elysia chlorotica</name>
    <name type="common">Eastern emerald elysia</name>
    <name type="synonym">Sea slug</name>
    <dbReference type="NCBI Taxonomy" id="188477"/>
    <lineage>
        <taxon>Eukaryota</taxon>
        <taxon>Metazoa</taxon>
        <taxon>Spiralia</taxon>
        <taxon>Lophotrochozoa</taxon>
        <taxon>Mollusca</taxon>
        <taxon>Gastropoda</taxon>
        <taxon>Heterobranchia</taxon>
        <taxon>Euthyneura</taxon>
        <taxon>Panpulmonata</taxon>
        <taxon>Sacoglossa</taxon>
        <taxon>Placobranchoidea</taxon>
        <taxon>Plakobranchidae</taxon>
        <taxon>Elysia</taxon>
    </lineage>
</organism>
<feature type="compositionally biased region" description="Polar residues" evidence="1">
    <location>
        <begin position="78"/>
        <end position="100"/>
    </location>
</feature>
<feature type="signal peptide" evidence="2">
    <location>
        <begin position="1"/>
        <end position="19"/>
    </location>
</feature>
<gene>
    <name evidence="3" type="ORF">EGW08_020940</name>
</gene>
<feature type="region of interest" description="Disordered" evidence="1">
    <location>
        <begin position="77"/>
        <end position="106"/>
    </location>
</feature>
<sequence length="562" mass="63072">MQLGVLGLVIVLFLESATPLEQTKKEQYKEHTGSASVVQVQINPNIHHTQEEKATFSPEQYFQRKDDVAAKQYHQVETENQGNIKETSESASRPQSTVSLDTEKGSRPGQVVSFNLTEAVQIGIRFQDLFCPKFCDGNGNVKSQECSRTTPSCPTCLCEADCGRYGYCCSHLQPSSGLTPSYKEEIKNETNVSFEEDAGCEHKLDMNGFRSQNTEGHAVVSNVSNCMEAEKSYFRCFAIEKWKTIYLVAKCPSIKQSSDEFHNNNTVIPIKRNGHAANKSIIELCDSCISNVDLVSLVTSHLTGDTYCNKYCLQCHENRSLGINDLTWQQEETCRAVPAATLHGMEVTTESLKSCLEENGHQNQNDSRNCSNGQSQLMSKEKIFENQTIEPEGNFATQENTKAADTLKKSKHKIRLDTQCSVKYVAPPSVHLQACDYRLKDAAVETCNLTATRQVFQDAANETLQDLERLCVDHWAPVYDKTKVYRNIFCFICQGQKPTKCGEFRQNYKPETKSMFKEITIALLTDLSGRVESRGSSGQDQDNSTFSCKDGFWENPITVRHS</sequence>
<evidence type="ECO:0000256" key="1">
    <source>
        <dbReference type="SAM" id="MobiDB-lite"/>
    </source>
</evidence>
<evidence type="ECO:0000313" key="4">
    <source>
        <dbReference type="Proteomes" id="UP000271974"/>
    </source>
</evidence>
<protein>
    <recommendedName>
        <fullName evidence="5">SMB domain-containing protein</fullName>
    </recommendedName>
</protein>
<name>A0A3S1AZN0_ELYCH</name>
<proteinExistence type="predicted"/>
<evidence type="ECO:0000256" key="2">
    <source>
        <dbReference type="SAM" id="SignalP"/>
    </source>
</evidence>
<keyword evidence="4" id="KW-1185">Reference proteome</keyword>
<comment type="caution">
    <text evidence="3">The sequence shown here is derived from an EMBL/GenBank/DDBJ whole genome shotgun (WGS) entry which is preliminary data.</text>
</comment>
<keyword evidence="2" id="KW-0732">Signal</keyword>